<evidence type="ECO:0000256" key="1">
    <source>
        <dbReference type="ARBA" id="ARBA00005854"/>
    </source>
</evidence>
<dbReference type="SUPFAM" id="SSF52283">
    <property type="entry name" value="Formate/glycerate dehydrogenase catalytic domain-like"/>
    <property type="match status" value="1"/>
</dbReference>
<dbReference type="Pfam" id="PF02826">
    <property type="entry name" value="2-Hacid_dh_C"/>
    <property type="match status" value="1"/>
</dbReference>
<feature type="domain" description="D-isomer specific 2-hydroxyacid dehydrogenase NAD-binding" evidence="5">
    <location>
        <begin position="108"/>
        <end position="287"/>
    </location>
</feature>
<dbReference type="InterPro" id="IPR036291">
    <property type="entry name" value="NAD(P)-bd_dom_sf"/>
</dbReference>
<dbReference type="EMBL" id="CP034346">
    <property type="protein sequence ID" value="AZS16771.1"/>
    <property type="molecule type" value="Genomic_DNA"/>
</dbReference>
<dbReference type="GO" id="GO:0030267">
    <property type="term" value="F:glyoxylate reductase (NADPH) activity"/>
    <property type="evidence" value="ECO:0007669"/>
    <property type="project" value="TreeGrafter"/>
</dbReference>
<evidence type="ECO:0000259" key="5">
    <source>
        <dbReference type="Pfam" id="PF02826"/>
    </source>
</evidence>
<keyword evidence="7" id="KW-1185">Reference proteome</keyword>
<evidence type="ECO:0000313" key="6">
    <source>
        <dbReference type="EMBL" id="AZS16771.1"/>
    </source>
</evidence>
<evidence type="ECO:0000256" key="2">
    <source>
        <dbReference type="ARBA" id="ARBA00023002"/>
    </source>
</evidence>
<dbReference type="OrthoDB" id="9805416at2"/>
<dbReference type="FunFam" id="3.40.50.720:FF:000462">
    <property type="entry name" value="Glyoxylate reductase (NADP+)"/>
    <property type="match status" value="1"/>
</dbReference>
<accession>A0A3Q9IB34</accession>
<dbReference type="KEGG" id="plut:EI981_21435"/>
<proteinExistence type="inferred from homology"/>
<dbReference type="InterPro" id="IPR006139">
    <property type="entry name" value="D-isomer_2_OHA_DH_cat_dom"/>
</dbReference>
<dbReference type="InterPro" id="IPR006140">
    <property type="entry name" value="D-isomer_DH_NAD-bd"/>
</dbReference>
<dbReference type="InterPro" id="IPR029752">
    <property type="entry name" value="D-isomer_DH_CS1"/>
</dbReference>
<dbReference type="Gene3D" id="3.40.50.720">
    <property type="entry name" value="NAD(P)-binding Rossmann-like Domain"/>
    <property type="match status" value="2"/>
</dbReference>
<dbReference type="GO" id="GO:0005829">
    <property type="term" value="C:cytosol"/>
    <property type="evidence" value="ECO:0007669"/>
    <property type="project" value="TreeGrafter"/>
</dbReference>
<name>A0A3Q9IB34_9BACL</name>
<gene>
    <name evidence="6" type="ORF">EI981_21435</name>
</gene>
<dbReference type="CDD" id="cd05301">
    <property type="entry name" value="GDH"/>
    <property type="match status" value="1"/>
</dbReference>
<dbReference type="GO" id="GO:0051287">
    <property type="term" value="F:NAD binding"/>
    <property type="evidence" value="ECO:0007669"/>
    <property type="project" value="InterPro"/>
</dbReference>
<keyword evidence="2 3" id="KW-0560">Oxidoreductase</keyword>
<evidence type="ECO:0000313" key="7">
    <source>
        <dbReference type="Proteomes" id="UP000270678"/>
    </source>
</evidence>
<feature type="domain" description="D-isomer specific 2-hydroxyacid dehydrogenase catalytic" evidence="4">
    <location>
        <begin position="14"/>
        <end position="318"/>
    </location>
</feature>
<dbReference type="RefSeq" id="WP_127001705.1">
    <property type="nucleotide sequence ID" value="NZ_CP034346.1"/>
</dbReference>
<dbReference type="GO" id="GO:0016618">
    <property type="term" value="F:hydroxypyruvate reductase [NAD(P)H] activity"/>
    <property type="evidence" value="ECO:0007669"/>
    <property type="project" value="TreeGrafter"/>
</dbReference>
<dbReference type="AlphaFoldDB" id="A0A3Q9IB34"/>
<evidence type="ECO:0000256" key="3">
    <source>
        <dbReference type="RuleBase" id="RU003719"/>
    </source>
</evidence>
<dbReference type="InterPro" id="IPR050223">
    <property type="entry name" value="D-isomer_2-hydroxyacid_DH"/>
</dbReference>
<reference evidence="7" key="1">
    <citation type="submission" date="2018-12" db="EMBL/GenBank/DDBJ databases">
        <title>Complete genome sequence of Paenibacillus sp. MBLB1234.</title>
        <authorList>
            <person name="Nam Y.-D."/>
            <person name="Kang J."/>
            <person name="Chung W.-H."/>
            <person name="Park Y.S."/>
        </authorList>
    </citation>
    <scope>NUCLEOTIDE SEQUENCE [LARGE SCALE GENOMIC DNA]</scope>
    <source>
        <strain evidence="7">MBLB1234</strain>
    </source>
</reference>
<dbReference type="PROSITE" id="PS00065">
    <property type="entry name" value="D_2_HYDROXYACID_DH_1"/>
    <property type="match status" value="1"/>
</dbReference>
<dbReference type="Proteomes" id="UP000270678">
    <property type="component" value="Chromosome"/>
</dbReference>
<organism evidence="6 7">
    <name type="scientific">Paenibacillus lutimineralis</name>
    <dbReference type="NCBI Taxonomy" id="2707005"/>
    <lineage>
        <taxon>Bacteria</taxon>
        <taxon>Bacillati</taxon>
        <taxon>Bacillota</taxon>
        <taxon>Bacilli</taxon>
        <taxon>Bacillales</taxon>
        <taxon>Paenibacillaceae</taxon>
        <taxon>Paenibacillus</taxon>
    </lineage>
</organism>
<evidence type="ECO:0000259" key="4">
    <source>
        <dbReference type="Pfam" id="PF00389"/>
    </source>
</evidence>
<dbReference type="PANTHER" id="PTHR10996:SF283">
    <property type="entry name" value="GLYOXYLATE_HYDROXYPYRUVATE REDUCTASE B"/>
    <property type="match status" value="1"/>
</dbReference>
<protein>
    <submittedName>
        <fullName evidence="6">D-glycerate dehydrogenase</fullName>
    </submittedName>
</protein>
<dbReference type="SUPFAM" id="SSF51735">
    <property type="entry name" value="NAD(P)-binding Rossmann-fold domains"/>
    <property type="match status" value="1"/>
</dbReference>
<comment type="similarity">
    <text evidence="1 3">Belongs to the D-isomer specific 2-hydroxyacid dehydrogenase family.</text>
</comment>
<dbReference type="PANTHER" id="PTHR10996">
    <property type="entry name" value="2-HYDROXYACID DEHYDROGENASE-RELATED"/>
    <property type="match status" value="1"/>
</dbReference>
<sequence>MLPQIYIARKIPVEVENYIAEHFRYKKWDRLEPIPREYLFEQLADCEGLLTSGTRIDQELLDHSPKLKVVSNISVGYNNFDLEVMRERKILGTNTPKVLDDTVADLILSLMLSVARRVPELDRYVRAGHWSSKDDENIFGVDVHHKTLGIIGMGNIGQAVAQRGKWGFGMNILYHNRHSKPDVEQALDAAYRSKEELLRESDFIVLMTPLTPETRHYIGEREFAMMKPSAVFINASRGATVDEAALINALRMKQIFGAGLDVFEQEPVDPKNPLLTMDNVVVLPHIGSATSQTRLEMGMLAARNLVDALYGRKPSQLVKELQDLYES</sequence>
<dbReference type="Pfam" id="PF00389">
    <property type="entry name" value="2-Hacid_dh"/>
    <property type="match status" value="1"/>
</dbReference>